<gene>
    <name evidence="2" type="ORF">DFJ68_0561</name>
</gene>
<reference evidence="2 3" key="1">
    <citation type="submission" date="2018-10" db="EMBL/GenBank/DDBJ databases">
        <title>Sequencing the genomes of 1000 actinobacteria strains.</title>
        <authorList>
            <person name="Klenk H.-P."/>
        </authorList>
    </citation>
    <scope>NUCLEOTIDE SEQUENCE [LARGE SCALE GENOMIC DNA]</scope>
    <source>
        <strain evidence="2 3">DSM 44267</strain>
    </source>
</reference>
<evidence type="ECO:0000313" key="3">
    <source>
        <dbReference type="Proteomes" id="UP000278440"/>
    </source>
</evidence>
<evidence type="ECO:0000313" key="2">
    <source>
        <dbReference type="EMBL" id="RKT77145.1"/>
    </source>
</evidence>
<dbReference type="InterPro" id="IPR041581">
    <property type="entry name" value="Glyoxalase_6"/>
</dbReference>
<dbReference type="SUPFAM" id="SSF54593">
    <property type="entry name" value="Glyoxalase/Bleomycin resistance protein/Dihydroxybiphenyl dioxygenase"/>
    <property type="match status" value="2"/>
</dbReference>
<keyword evidence="3" id="KW-1185">Reference proteome</keyword>
<dbReference type="Pfam" id="PF18029">
    <property type="entry name" value="Glyoxalase_6"/>
    <property type="match status" value="2"/>
</dbReference>
<protein>
    <recommendedName>
        <fullName evidence="1">Glyoxalase-like domain-containing protein</fullName>
    </recommendedName>
</protein>
<comment type="caution">
    <text evidence="2">The sequence shown here is derived from an EMBL/GenBank/DDBJ whole genome shotgun (WGS) entry which is preliminary data.</text>
</comment>
<accession>A0A495XVJ1</accession>
<dbReference type="Proteomes" id="UP000278440">
    <property type="component" value="Unassembled WGS sequence"/>
</dbReference>
<dbReference type="Gene3D" id="3.10.180.10">
    <property type="entry name" value="2,3-Dihydroxybiphenyl 1,2-Dioxygenase, domain 1"/>
    <property type="match status" value="2"/>
</dbReference>
<feature type="domain" description="Glyoxalase-like" evidence="1">
    <location>
        <begin position="36"/>
        <end position="132"/>
    </location>
</feature>
<dbReference type="AlphaFoldDB" id="A0A495XVJ1"/>
<proteinExistence type="predicted"/>
<organism evidence="2 3">
    <name type="scientific">Terracoccus luteus</name>
    <dbReference type="NCBI Taxonomy" id="53356"/>
    <lineage>
        <taxon>Bacteria</taxon>
        <taxon>Bacillati</taxon>
        <taxon>Actinomycetota</taxon>
        <taxon>Actinomycetes</taxon>
        <taxon>Micrococcales</taxon>
        <taxon>Intrasporangiaceae</taxon>
        <taxon>Terracoccus</taxon>
    </lineage>
</organism>
<sequence length="253" mass="27401">MPAAADSAGPVTRPGAAAADARWVLSGMAIARYKDLCVDSLDAHALAAFWAPRLGLEAHPHDDGDACLRSPDGDTAVWVNRVPEAPSVKNRLHLDVNAESVEPFVASGAVLLDDSLPWTVMRDPDGQLFCVFTRDQPVTRRLYELVWDVTGDDDAADEVARWWGGLLGSEVQRSGRGFSWAEPVPGAPFESFVYQAVPEAKQGKNRVHVDVTCDAVEGLVAAGARVLRGRGDDIQWTVMSDPWGNEFCAFTDE</sequence>
<dbReference type="PANTHER" id="PTHR35908:SF1">
    <property type="entry name" value="CONSERVED PROTEIN"/>
    <property type="match status" value="1"/>
</dbReference>
<dbReference type="EMBL" id="RBXT01000001">
    <property type="protein sequence ID" value="RKT77145.1"/>
    <property type="molecule type" value="Genomic_DNA"/>
</dbReference>
<dbReference type="PANTHER" id="PTHR35908">
    <property type="entry name" value="HYPOTHETICAL FUSION PROTEIN"/>
    <property type="match status" value="1"/>
</dbReference>
<name>A0A495XVJ1_9MICO</name>
<feature type="domain" description="Glyoxalase-like" evidence="1">
    <location>
        <begin position="149"/>
        <end position="249"/>
    </location>
</feature>
<evidence type="ECO:0000259" key="1">
    <source>
        <dbReference type="Pfam" id="PF18029"/>
    </source>
</evidence>
<dbReference type="InterPro" id="IPR029068">
    <property type="entry name" value="Glyas_Bleomycin-R_OHBP_Dase"/>
</dbReference>